<dbReference type="Proteomes" id="UP000027120">
    <property type="component" value="Unassembled WGS sequence"/>
</dbReference>
<protein>
    <submittedName>
        <fullName evidence="1">Uncharacterized protein</fullName>
    </submittedName>
</protein>
<sequence>MQDTIDIIQFPTDPYHRIMCLLIMKQSNCSSVLGFRPLHYHHRAMSMMSTIITYTAQNRPAKESISVINHQNHQQETNETY</sequence>
<evidence type="ECO:0000313" key="1">
    <source>
        <dbReference type="EMBL" id="KDO42364.1"/>
    </source>
</evidence>
<keyword evidence="2" id="KW-1185">Reference proteome</keyword>
<organism evidence="1 2">
    <name type="scientific">Citrus sinensis</name>
    <name type="common">Sweet orange</name>
    <name type="synonym">Citrus aurantium var. sinensis</name>
    <dbReference type="NCBI Taxonomy" id="2711"/>
    <lineage>
        <taxon>Eukaryota</taxon>
        <taxon>Viridiplantae</taxon>
        <taxon>Streptophyta</taxon>
        <taxon>Embryophyta</taxon>
        <taxon>Tracheophyta</taxon>
        <taxon>Spermatophyta</taxon>
        <taxon>Magnoliopsida</taxon>
        <taxon>eudicotyledons</taxon>
        <taxon>Gunneridae</taxon>
        <taxon>Pentapetalae</taxon>
        <taxon>rosids</taxon>
        <taxon>malvids</taxon>
        <taxon>Sapindales</taxon>
        <taxon>Rutaceae</taxon>
        <taxon>Aurantioideae</taxon>
        <taxon>Citrus</taxon>
    </lineage>
</organism>
<name>A0A067DH97_CITSI</name>
<dbReference type="EMBL" id="KK785488">
    <property type="protein sequence ID" value="KDO42364.1"/>
    <property type="molecule type" value="Genomic_DNA"/>
</dbReference>
<accession>A0A067DH97</accession>
<reference evidence="1 2" key="1">
    <citation type="submission" date="2014-04" db="EMBL/GenBank/DDBJ databases">
        <authorList>
            <consortium name="International Citrus Genome Consortium"/>
            <person name="Gmitter F."/>
            <person name="Chen C."/>
            <person name="Farmerie W."/>
            <person name="Harkins T."/>
            <person name="Desany B."/>
            <person name="Mohiuddin M."/>
            <person name="Kodira C."/>
            <person name="Borodovsky M."/>
            <person name="Lomsadze A."/>
            <person name="Burns P."/>
            <person name="Jenkins J."/>
            <person name="Prochnik S."/>
            <person name="Shu S."/>
            <person name="Chapman J."/>
            <person name="Pitluck S."/>
            <person name="Schmutz J."/>
            <person name="Rokhsar D."/>
        </authorList>
    </citation>
    <scope>NUCLEOTIDE SEQUENCE</scope>
</reference>
<dbReference type="AlphaFoldDB" id="A0A067DH97"/>
<proteinExistence type="predicted"/>
<gene>
    <name evidence="1" type="ORF">CISIN_1g038752mg</name>
</gene>
<evidence type="ECO:0000313" key="2">
    <source>
        <dbReference type="Proteomes" id="UP000027120"/>
    </source>
</evidence>